<dbReference type="InterPro" id="IPR027417">
    <property type="entry name" value="P-loop_NTPase"/>
</dbReference>
<organism evidence="3 4">
    <name type="scientific">Joostella atrarenae</name>
    <dbReference type="NCBI Taxonomy" id="679257"/>
    <lineage>
        <taxon>Bacteria</taxon>
        <taxon>Pseudomonadati</taxon>
        <taxon>Bacteroidota</taxon>
        <taxon>Flavobacteriia</taxon>
        <taxon>Flavobacteriales</taxon>
        <taxon>Flavobacteriaceae</taxon>
        <taxon>Joostella</taxon>
    </lineage>
</organism>
<dbReference type="EMBL" id="JAETXX010000003">
    <property type="protein sequence ID" value="MCF8714668.1"/>
    <property type="molecule type" value="Genomic_DNA"/>
</dbReference>
<dbReference type="RefSeq" id="WP_236958630.1">
    <property type="nucleotide sequence ID" value="NZ_JAETXX010000003.1"/>
</dbReference>
<dbReference type="Gene3D" id="3.40.50.300">
    <property type="entry name" value="P-loop containing nucleotide triphosphate hydrolases"/>
    <property type="match status" value="1"/>
</dbReference>
<feature type="coiled-coil region" evidence="1">
    <location>
        <begin position="340"/>
        <end position="388"/>
    </location>
</feature>
<reference evidence="3 4" key="1">
    <citation type="submission" date="2021-01" db="EMBL/GenBank/DDBJ databases">
        <title>Genome sequencing of Joostella atrarenae M1-2 (= KCTC 23194).</title>
        <authorList>
            <person name="Zakaria M.R."/>
            <person name="Lam M.Q."/>
            <person name="Chong C.S."/>
        </authorList>
    </citation>
    <scope>NUCLEOTIDE SEQUENCE [LARGE SCALE GENOMIC DNA]</scope>
    <source>
        <strain evidence="3 4">M1-2</strain>
    </source>
</reference>
<feature type="domain" description="Rad50/SbcC-type AAA" evidence="2">
    <location>
        <begin position="25"/>
        <end position="146"/>
    </location>
</feature>
<protein>
    <submittedName>
        <fullName evidence="3">AAA family ATPase</fullName>
    </submittedName>
</protein>
<gene>
    <name evidence="3" type="ORF">JM658_07465</name>
</gene>
<accession>A0ABS9J2K6</accession>
<evidence type="ECO:0000313" key="3">
    <source>
        <dbReference type="EMBL" id="MCF8714668.1"/>
    </source>
</evidence>
<comment type="caution">
    <text evidence="3">The sequence shown here is derived from an EMBL/GenBank/DDBJ whole genome shotgun (WGS) entry which is preliminary data.</text>
</comment>
<keyword evidence="4" id="KW-1185">Reference proteome</keyword>
<sequence>MFKINKLRVEILTNKSETIDDLYGFEFPFNQGLNIIAGENSRGKTIINSCIFYALGMEELLGGNNNKALDKALKDTFVIKTDGIEEGDEETGENYIVSRSKVFLEIENDKNEIVCLERAILASNQDEKQSNITIYKSKLEKIDEDTVKGIFFVNGRGNNDDPNGFYEWLKDFIELTVPDVSNSNAKSDYSPLYLQMIFSSIFIEQTKGWSDFFATMPYFGVTKPKEKVIEFLLNLDEINISTKRDTYNKEKNSITDSWNKTIKEFSYLEKQNNATITSLPETITTEKREIDLISSNFQISEDEVIGYNEYLKNTKESISVLEKKPFATIESKKEEVLHKYEETKIQYIELNKYIEEYENNLNIEKLQIKNINRQLIDIKKEIKEHTNLIKVFNNNLFDNKKESKCPTCTQVVTEDIISNNEITIPQLSLEENKSFLQSQKLIIDSTLKSLTNTVEEKNNLLLYFKNTLRNKEILLKSLSKDLIADDRALSESEVVQKIQLQQEVENLNKFELQLNELKEELINLANNHHNILIKLNGLEKSYDEVKIKAFESNYKDLLYSFGYDSNEKYQISINRKEPFKYFPVYKRYADDKQPQSVRINSSASDFVRNIWAYTLALRNNGENHPGLIMFDEPGQHRTKLSSLKALFEKVSKEKNKQTIIFTSIDKPLNNDKKEKIDLDEIINDLEKGSYYLIKLNNHKVINSLF</sequence>
<dbReference type="Pfam" id="PF13476">
    <property type="entry name" value="AAA_23"/>
    <property type="match status" value="1"/>
</dbReference>
<keyword evidence="1" id="KW-0175">Coiled coil</keyword>
<evidence type="ECO:0000259" key="2">
    <source>
        <dbReference type="Pfam" id="PF13476"/>
    </source>
</evidence>
<feature type="coiled-coil region" evidence="1">
    <location>
        <begin position="500"/>
        <end position="534"/>
    </location>
</feature>
<evidence type="ECO:0000256" key="1">
    <source>
        <dbReference type="SAM" id="Coils"/>
    </source>
</evidence>
<dbReference type="Proteomes" id="UP000829517">
    <property type="component" value="Unassembled WGS sequence"/>
</dbReference>
<dbReference type="InterPro" id="IPR038729">
    <property type="entry name" value="Rad50/SbcC_AAA"/>
</dbReference>
<proteinExistence type="predicted"/>
<evidence type="ECO:0000313" key="4">
    <source>
        <dbReference type="Proteomes" id="UP000829517"/>
    </source>
</evidence>
<name>A0ABS9J2K6_9FLAO</name>